<dbReference type="InterPro" id="IPR029035">
    <property type="entry name" value="DHS-like_NAD/FAD-binding_dom"/>
</dbReference>
<keyword evidence="7" id="KW-0808">Transferase</keyword>
<dbReference type="CDD" id="cd07035">
    <property type="entry name" value="TPP_PYR_POX_like"/>
    <property type="match status" value="1"/>
</dbReference>
<dbReference type="SUPFAM" id="SSF52518">
    <property type="entry name" value="Thiamin diphosphate-binding fold (THDP-binding)"/>
    <property type="match status" value="2"/>
</dbReference>
<dbReference type="RefSeq" id="WP_354443471.1">
    <property type="nucleotide sequence ID" value="NZ_JBEPSH010000004.1"/>
</dbReference>
<organism evidence="7 8">
    <name type="scientific">Ottowia thiooxydans</name>
    <dbReference type="NCBI Taxonomy" id="219182"/>
    <lineage>
        <taxon>Bacteria</taxon>
        <taxon>Pseudomonadati</taxon>
        <taxon>Pseudomonadota</taxon>
        <taxon>Betaproteobacteria</taxon>
        <taxon>Burkholderiales</taxon>
        <taxon>Comamonadaceae</taxon>
        <taxon>Ottowia</taxon>
    </lineage>
</organism>
<accession>A0ABV2Q8C0</accession>
<dbReference type="Pfam" id="PF02776">
    <property type="entry name" value="TPP_enzyme_N"/>
    <property type="match status" value="1"/>
</dbReference>
<comment type="similarity">
    <text evidence="1 3">Belongs to the TPP enzyme family.</text>
</comment>
<dbReference type="InterPro" id="IPR011766">
    <property type="entry name" value="TPP_enzyme_TPP-bd"/>
</dbReference>
<dbReference type="PANTHER" id="PTHR18968">
    <property type="entry name" value="THIAMINE PYROPHOSPHATE ENZYMES"/>
    <property type="match status" value="1"/>
</dbReference>
<gene>
    <name evidence="7" type="ORF">ABIE13_002365</name>
</gene>
<evidence type="ECO:0000313" key="8">
    <source>
        <dbReference type="Proteomes" id="UP001549320"/>
    </source>
</evidence>
<keyword evidence="8" id="KW-1185">Reference proteome</keyword>
<feature type="domain" description="Thiamine pyrophosphate enzyme TPP-binding" evidence="5">
    <location>
        <begin position="388"/>
        <end position="523"/>
    </location>
</feature>
<evidence type="ECO:0000313" key="7">
    <source>
        <dbReference type="EMBL" id="MET4577254.1"/>
    </source>
</evidence>
<evidence type="ECO:0000256" key="2">
    <source>
        <dbReference type="ARBA" id="ARBA00023052"/>
    </source>
</evidence>
<feature type="domain" description="Thiamine pyrophosphate enzyme N-terminal TPP-binding" evidence="6">
    <location>
        <begin position="4"/>
        <end position="118"/>
    </location>
</feature>
<dbReference type="InterPro" id="IPR012000">
    <property type="entry name" value="Thiamin_PyroP_enz_cen_dom"/>
</dbReference>
<evidence type="ECO:0000256" key="3">
    <source>
        <dbReference type="RuleBase" id="RU362132"/>
    </source>
</evidence>
<name>A0ABV2Q8C0_9BURK</name>
<reference evidence="7 8" key="1">
    <citation type="submission" date="2024-06" db="EMBL/GenBank/DDBJ databases">
        <title>Sorghum-associated microbial communities from plants grown in Nebraska, USA.</title>
        <authorList>
            <person name="Schachtman D."/>
        </authorList>
    </citation>
    <scope>NUCLEOTIDE SEQUENCE [LARGE SCALE GENOMIC DNA]</scope>
    <source>
        <strain evidence="7 8">2709</strain>
    </source>
</reference>
<dbReference type="InterPro" id="IPR012001">
    <property type="entry name" value="Thiamin_PyroP_enz_TPP-bd_dom"/>
</dbReference>
<dbReference type="GO" id="GO:0003984">
    <property type="term" value="F:acetolactate synthase activity"/>
    <property type="evidence" value="ECO:0007669"/>
    <property type="project" value="UniProtKB-EC"/>
</dbReference>
<keyword evidence="2 3" id="KW-0786">Thiamine pyrophosphate</keyword>
<dbReference type="Pfam" id="PF02775">
    <property type="entry name" value="TPP_enzyme_C"/>
    <property type="match status" value="1"/>
</dbReference>
<proteinExistence type="inferred from homology"/>
<dbReference type="Gene3D" id="3.40.50.970">
    <property type="match status" value="2"/>
</dbReference>
<dbReference type="InterPro" id="IPR029061">
    <property type="entry name" value="THDP-binding"/>
</dbReference>
<dbReference type="EC" id="2.2.1.6" evidence="7"/>
<dbReference type="NCBIfam" id="NF006122">
    <property type="entry name" value="PRK08266.1"/>
    <property type="match status" value="1"/>
</dbReference>
<dbReference type="CDD" id="cd00568">
    <property type="entry name" value="TPP_enzymes"/>
    <property type="match status" value="1"/>
</dbReference>
<sequence length="558" mass="58902">MSKMTGGQALAKQLALEGLKDIFLVPGVQLDWAVDGIREMGDAFRLLIPRHEQTTSYMADGYARASGRIGVCMTVPGPGLTNAMAGLSTAYACSSPLLSITGQIHSTTIGAGYGMLHEIKGQSELIGSVTKWHGMATTPSQVPALVREAVSKILSGRPQPVGIEIPHDVLSTAAEVELVEPPQNTDGRLAPDASQIEAAAAVLAAAKFPVIHAGGGVLAADASAALEDLASRLQAPVIMAETSRGAISDQHPMAVTSVAGRAVIRHADVVLVVGSRFMNRMAPAPQWTSPDTQFIYLNVEAEAAAPPRKPGLLIQADARLGLEALTRALPASGISRAHMVEAARQWAAQQIREVEPQYSYVQALRRAIPDNGFLINELTQVGYLSTVAYPVHQPRTLITPGYQGTLGFGFPTALGVAAAMPDRAVVCITGDGGFGWGMQELATARRYGLNMVVIVFNDGHFGNVRLLQQQTFGHTVGVELCNPDFPKLADAFGIPSATVSSAAEMETALRGALSRGGPSLLEVRVGPMPSAWHLIGYNSIFKRPSPEPADPIANLLKN</sequence>
<dbReference type="InterPro" id="IPR045229">
    <property type="entry name" value="TPP_enz"/>
</dbReference>
<dbReference type="Pfam" id="PF00205">
    <property type="entry name" value="TPP_enzyme_M"/>
    <property type="match status" value="1"/>
</dbReference>
<evidence type="ECO:0000259" key="6">
    <source>
        <dbReference type="Pfam" id="PF02776"/>
    </source>
</evidence>
<dbReference type="EMBL" id="JBEPSH010000004">
    <property type="protein sequence ID" value="MET4577254.1"/>
    <property type="molecule type" value="Genomic_DNA"/>
</dbReference>
<feature type="domain" description="Thiamine pyrophosphate enzyme central" evidence="4">
    <location>
        <begin position="196"/>
        <end position="325"/>
    </location>
</feature>
<dbReference type="SUPFAM" id="SSF52467">
    <property type="entry name" value="DHS-like NAD/FAD-binding domain"/>
    <property type="match status" value="1"/>
</dbReference>
<dbReference type="Proteomes" id="UP001549320">
    <property type="component" value="Unassembled WGS sequence"/>
</dbReference>
<dbReference type="Gene3D" id="3.40.50.1220">
    <property type="entry name" value="TPP-binding domain"/>
    <property type="match status" value="1"/>
</dbReference>
<comment type="caution">
    <text evidence="7">The sequence shown here is derived from an EMBL/GenBank/DDBJ whole genome shotgun (WGS) entry which is preliminary data.</text>
</comment>
<evidence type="ECO:0000259" key="4">
    <source>
        <dbReference type="Pfam" id="PF00205"/>
    </source>
</evidence>
<evidence type="ECO:0000256" key="1">
    <source>
        <dbReference type="ARBA" id="ARBA00007812"/>
    </source>
</evidence>
<evidence type="ECO:0000259" key="5">
    <source>
        <dbReference type="Pfam" id="PF02775"/>
    </source>
</evidence>
<protein>
    <submittedName>
        <fullName evidence="7">Acetolactate synthase-1/2/3 large subunit</fullName>
        <ecNumber evidence="7">2.2.1.6</ecNumber>
    </submittedName>
</protein>
<dbReference type="InterPro" id="IPR000399">
    <property type="entry name" value="TPP-bd_CS"/>
</dbReference>
<dbReference type="PROSITE" id="PS00187">
    <property type="entry name" value="TPP_ENZYMES"/>
    <property type="match status" value="1"/>
</dbReference>
<dbReference type="PANTHER" id="PTHR18968:SF167">
    <property type="entry name" value="ACETOLACTATE SYNTHASE LARGE SUBUNIT ILVB2-RELATED"/>
    <property type="match status" value="1"/>
</dbReference>